<dbReference type="Proteomes" id="UP000178419">
    <property type="component" value="Unassembled WGS sequence"/>
</dbReference>
<feature type="region of interest" description="Disordered" evidence="1">
    <location>
        <begin position="1"/>
        <end position="66"/>
    </location>
</feature>
<keyword evidence="2" id="KW-0812">Transmembrane</keyword>
<reference evidence="4 5" key="1">
    <citation type="journal article" date="2016" name="Nat. Commun.">
        <title>Thousands of microbial genomes shed light on interconnected biogeochemical processes in an aquifer system.</title>
        <authorList>
            <person name="Anantharaman K."/>
            <person name="Brown C.T."/>
            <person name="Hug L.A."/>
            <person name="Sharon I."/>
            <person name="Castelle C.J."/>
            <person name="Probst A.J."/>
            <person name="Thomas B.C."/>
            <person name="Singh A."/>
            <person name="Wilkins M.J."/>
            <person name="Karaoz U."/>
            <person name="Brodie E.L."/>
            <person name="Williams K.H."/>
            <person name="Hubbard S.S."/>
            <person name="Banfield J.F."/>
        </authorList>
    </citation>
    <scope>NUCLEOTIDE SEQUENCE [LARGE SCALE GENOMIC DNA]</scope>
</reference>
<dbReference type="PANTHER" id="PTHR35333:SF4">
    <property type="entry name" value="SLR0121 PROTEIN"/>
    <property type="match status" value="1"/>
</dbReference>
<evidence type="ECO:0000313" key="4">
    <source>
        <dbReference type="EMBL" id="OGM20631.1"/>
    </source>
</evidence>
<accession>A0A1F7Y010</accession>
<comment type="caution">
    <text evidence="4">The sequence shown here is derived from an EMBL/GenBank/DDBJ whole genome shotgun (WGS) entry which is preliminary data.</text>
</comment>
<keyword evidence="2" id="KW-0472">Membrane</keyword>
<feature type="transmembrane region" description="Helical" evidence="2">
    <location>
        <begin position="74"/>
        <end position="93"/>
    </location>
</feature>
<evidence type="ECO:0000256" key="1">
    <source>
        <dbReference type="SAM" id="MobiDB-lite"/>
    </source>
</evidence>
<proteinExistence type="predicted"/>
<feature type="domain" description="Beta-lactamase class A catalytic" evidence="3">
    <location>
        <begin position="151"/>
        <end position="340"/>
    </location>
</feature>
<organism evidence="4 5">
    <name type="scientific">Candidatus Woesebacteria bacterium RIFCSPHIGHO2_01_FULL_38_9</name>
    <dbReference type="NCBI Taxonomy" id="1802492"/>
    <lineage>
        <taxon>Bacteria</taxon>
        <taxon>Candidatus Woeseibacteriota</taxon>
    </lineage>
</organism>
<dbReference type="GO" id="GO:0030655">
    <property type="term" value="P:beta-lactam antibiotic catabolic process"/>
    <property type="evidence" value="ECO:0007669"/>
    <property type="project" value="InterPro"/>
</dbReference>
<dbReference type="GO" id="GO:0046677">
    <property type="term" value="P:response to antibiotic"/>
    <property type="evidence" value="ECO:0007669"/>
    <property type="project" value="InterPro"/>
</dbReference>
<gene>
    <name evidence="4" type="ORF">A2714_02945</name>
</gene>
<dbReference type="PANTHER" id="PTHR35333">
    <property type="entry name" value="BETA-LACTAMASE"/>
    <property type="match status" value="1"/>
</dbReference>
<evidence type="ECO:0000313" key="5">
    <source>
        <dbReference type="Proteomes" id="UP000178419"/>
    </source>
</evidence>
<dbReference type="GO" id="GO:0008800">
    <property type="term" value="F:beta-lactamase activity"/>
    <property type="evidence" value="ECO:0007669"/>
    <property type="project" value="InterPro"/>
</dbReference>
<dbReference type="EMBL" id="MGGE01000037">
    <property type="protein sequence ID" value="OGM20631.1"/>
    <property type="molecule type" value="Genomic_DNA"/>
</dbReference>
<evidence type="ECO:0000259" key="3">
    <source>
        <dbReference type="Pfam" id="PF13354"/>
    </source>
</evidence>
<dbReference type="Pfam" id="PF13354">
    <property type="entry name" value="Beta-lactamase2"/>
    <property type="match status" value="1"/>
</dbReference>
<dbReference type="InterPro" id="IPR000871">
    <property type="entry name" value="Beta-lactam_class-A"/>
</dbReference>
<protein>
    <recommendedName>
        <fullName evidence="3">Beta-lactamase class A catalytic domain-containing protein</fullName>
    </recommendedName>
</protein>
<dbReference type="AlphaFoldDB" id="A0A1F7Y010"/>
<feature type="compositionally biased region" description="Basic and acidic residues" evidence="1">
    <location>
        <begin position="30"/>
        <end position="56"/>
    </location>
</feature>
<dbReference type="InterPro" id="IPR045155">
    <property type="entry name" value="Beta-lactam_cat"/>
</dbReference>
<dbReference type="InterPro" id="IPR012338">
    <property type="entry name" value="Beta-lactam/transpept-like"/>
</dbReference>
<sequence>MALFKRRDEKDEEYEEDPSNAYASTYARASVDRSEDKGRRSRRRFGDRDFKDLKPENKKKRKEPKKPWGRKERLFVLIVLLLTVGTSAILAMSSRSWKLPGLPRFKIPTVRIPFLQEETIVIEGRKKDYEQSLKVIESFKEKTESLSGVYGLYVIDLESGFSYGVNESETFQAASLIKLPVIAAMYLEAEEGTLDLDSKYRLKNSDKVSGAGTLSGKPAGYEITFANLINLMGKQSDNTAFAISMNLLGDAKINDVIKAIGMANTSLDENETTPKDIGIFFEELWYGNIVSQENRDKILDSLTETSFEEWLVAGIPGGTRLAHKYGREVHVVNDAGVVFAEELSEPGGSPSRRPFVVVIMSKGVIENEADEIFPELARIVYDGQTKSD</sequence>
<dbReference type="SUPFAM" id="SSF56601">
    <property type="entry name" value="beta-lactamase/transpeptidase-like"/>
    <property type="match status" value="1"/>
</dbReference>
<keyword evidence="2" id="KW-1133">Transmembrane helix</keyword>
<evidence type="ECO:0000256" key="2">
    <source>
        <dbReference type="SAM" id="Phobius"/>
    </source>
</evidence>
<dbReference type="Gene3D" id="3.40.710.10">
    <property type="entry name" value="DD-peptidase/beta-lactamase superfamily"/>
    <property type="match status" value="1"/>
</dbReference>
<name>A0A1F7Y010_9BACT</name>